<name>A0AAV0BJ85_PHAPC</name>
<dbReference type="PROSITE" id="PS50920">
    <property type="entry name" value="SOLCAR"/>
    <property type="match status" value="3"/>
</dbReference>
<gene>
    <name evidence="10" type="ORF">PPACK8108_LOCUS21033</name>
</gene>
<dbReference type="FunFam" id="1.50.40.10:FF:000172">
    <property type="entry name" value="MC family mitochondrial carrier protein"/>
    <property type="match status" value="1"/>
</dbReference>
<accession>A0AAV0BJ85</accession>
<dbReference type="GO" id="GO:0015093">
    <property type="term" value="F:ferrous iron transmembrane transporter activity"/>
    <property type="evidence" value="ECO:0007669"/>
    <property type="project" value="TreeGrafter"/>
</dbReference>
<dbReference type="SUPFAM" id="SSF103506">
    <property type="entry name" value="Mitochondrial carrier"/>
    <property type="match status" value="1"/>
</dbReference>
<comment type="caution">
    <text evidence="10">The sequence shown here is derived from an EMBL/GenBank/DDBJ whole genome shotgun (WGS) entry which is preliminary data.</text>
</comment>
<feature type="repeat" description="Solcar" evidence="8">
    <location>
        <begin position="17"/>
        <end position="114"/>
    </location>
</feature>
<dbReference type="InterPro" id="IPR023395">
    <property type="entry name" value="MCP_dom_sf"/>
</dbReference>
<keyword evidence="5" id="KW-1133">Transmembrane helix</keyword>
<evidence type="ECO:0000256" key="9">
    <source>
        <dbReference type="RuleBase" id="RU000488"/>
    </source>
</evidence>
<dbReference type="Proteomes" id="UP001153365">
    <property type="component" value="Unassembled WGS sequence"/>
</dbReference>
<keyword evidence="11" id="KW-1185">Reference proteome</keyword>
<protein>
    <submittedName>
        <fullName evidence="10">Mitochondrial solute transporter</fullName>
    </submittedName>
</protein>
<dbReference type="GO" id="GO:0031966">
    <property type="term" value="C:mitochondrial membrane"/>
    <property type="evidence" value="ECO:0007669"/>
    <property type="project" value="UniProtKB-SubCell"/>
</dbReference>
<keyword evidence="7 8" id="KW-0472">Membrane</keyword>
<dbReference type="GO" id="GO:0048250">
    <property type="term" value="P:iron import into the mitochondrion"/>
    <property type="evidence" value="ECO:0007669"/>
    <property type="project" value="TreeGrafter"/>
</dbReference>
<feature type="repeat" description="Solcar" evidence="8">
    <location>
        <begin position="213"/>
        <end position="304"/>
    </location>
</feature>
<dbReference type="Gene3D" id="1.50.40.10">
    <property type="entry name" value="Mitochondrial carrier domain"/>
    <property type="match status" value="1"/>
</dbReference>
<keyword evidence="6" id="KW-0496">Mitochondrion</keyword>
<evidence type="ECO:0000256" key="1">
    <source>
        <dbReference type="ARBA" id="ARBA00004225"/>
    </source>
</evidence>
<dbReference type="FunFam" id="1.50.40.10:FF:000127">
    <property type="entry name" value="MC family mitochondrial carrier protein"/>
    <property type="match status" value="1"/>
</dbReference>
<evidence type="ECO:0000313" key="10">
    <source>
        <dbReference type="EMBL" id="CAH7686389.1"/>
    </source>
</evidence>
<evidence type="ECO:0000256" key="6">
    <source>
        <dbReference type="ARBA" id="ARBA00023128"/>
    </source>
</evidence>
<proteinExistence type="inferred from homology"/>
<evidence type="ECO:0000256" key="7">
    <source>
        <dbReference type="ARBA" id="ARBA00023136"/>
    </source>
</evidence>
<evidence type="ECO:0000256" key="8">
    <source>
        <dbReference type="PROSITE-ProRule" id="PRU00282"/>
    </source>
</evidence>
<organism evidence="10 11">
    <name type="scientific">Phakopsora pachyrhizi</name>
    <name type="common">Asian soybean rust disease fungus</name>
    <dbReference type="NCBI Taxonomy" id="170000"/>
    <lineage>
        <taxon>Eukaryota</taxon>
        <taxon>Fungi</taxon>
        <taxon>Dikarya</taxon>
        <taxon>Basidiomycota</taxon>
        <taxon>Pucciniomycotina</taxon>
        <taxon>Pucciniomycetes</taxon>
        <taxon>Pucciniales</taxon>
        <taxon>Phakopsoraceae</taxon>
        <taxon>Phakopsora</taxon>
    </lineage>
</organism>
<keyword evidence="3 9" id="KW-0813">Transport</keyword>
<dbReference type="InterPro" id="IPR018108">
    <property type="entry name" value="MCP_transmembrane"/>
</dbReference>
<evidence type="ECO:0000256" key="4">
    <source>
        <dbReference type="ARBA" id="ARBA00022692"/>
    </source>
</evidence>
<evidence type="ECO:0000256" key="5">
    <source>
        <dbReference type="ARBA" id="ARBA00022989"/>
    </source>
</evidence>
<reference evidence="10" key="1">
    <citation type="submission" date="2022-06" db="EMBL/GenBank/DDBJ databases">
        <authorList>
            <consortium name="SYNGENTA / RWTH Aachen University"/>
        </authorList>
    </citation>
    <scope>NUCLEOTIDE SEQUENCE</scope>
</reference>
<dbReference type="AlphaFoldDB" id="A0AAV0BJ85"/>
<dbReference type="Pfam" id="PF00153">
    <property type="entry name" value="Mito_carr"/>
    <property type="match status" value="3"/>
</dbReference>
<keyword evidence="4 8" id="KW-0812">Transmembrane</keyword>
<comment type="subcellular location">
    <subcellularLocation>
        <location evidence="1">Mitochondrion membrane</location>
        <topology evidence="1">Multi-pass membrane protein</topology>
    </subcellularLocation>
</comment>
<dbReference type="PANTHER" id="PTHR45758:SF4">
    <property type="entry name" value="MITOFERRIN-1"/>
    <property type="match status" value="1"/>
</dbReference>
<comment type="similarity">
    <text evidence="2 9">Belongs to the mitochondrial carrier (TC 2.A.29) family.</text>
</comment>
<evidence type="ECO:0000256" key="2">
    <source>
        <dbReference type="ARBA" id="ARBA00006375"/>
    </source>
</evidence>
<evidence type="ECO:0000256" key="3">
    <source>
        <dbReference type="ARBA" id="ARBA00022448"/>
    </source>
</evidence>
<dbReference type="PANTHER" id="PTHR45758">
    <property type="entry name" value="MITOFERRIN-1-RELATED"/>
    <property type="match status" value="1"/>
</dbReference>
<dbReference type="EMBL" id="CALTRL010005790">
    <property type="protein sequence ID" value="CAH7686389.1"/>
    <property type="molecule type" value="Genomic_DNA"/>
</dbReference>
<feature type="repeat" description="Solcar" evidence="8">
    <location>
        <begin position="122"/>
        <end position="206"/>
    </location>
</feature>
<evidence type="ECO:0000313" key="11">
    <source>
        <dbReference type="Proteomes" id="UP001153365"/>
    </source>
</evidence>
<sequence length="311" mass="33623">MVPDTVEEIDYEGLSNASLGISMMAGGLAGISEHVAMHPVDSIKTRMQIISSTKPGDLSSNAGNEIYKSMRGTFRQVVTTEGAKRLWKGVGSVIMGAGPSHAVYFGTYETTKEFLGGNQQGQQILSNGLAGSTATIASDALMNPFDVIKQRMQAPGSPYKTAFEAARSVYRAEGARAFYISYPTTLMMTIPFTAVQFSTYEELKRVMNPSNTYSPLIHVVCGGISGALGAAVTTPLDVCKTLLQTRGVSKDPAIQRCRGMLDAMKLIYQSHGLVGFSRGIAPRILSFMPSNALCWLSYEFFRRFFIGEAST</sequence>